<dbReference type="SUPFAM" id="SSF46894">
    <property type="entry name" value="C-terminal effector domain of the bipartite response regulators"/>
    <property type="match status" value="1"/>
</dbReference>
<dbReference type="CDD" id="cd06170">
    <property type="entry name" value="LuxR_C_like"/>
    <property type="match status" value="1"/>
</dbReference>
<dbReference type="Pfam" id="PF00196">
    <property type="entry name" value="GerE"/>
    <property type="match status" value="1"/>
</dbReference>
<proteinExistence type="predicted"/>
<accession>A0A6L8Q921</accession>
<evidence type="ECO:0000313" key="6">
    <source>
        <dbReference type="EMBL" id="MZG28485.1"/>
    </source>
</evidence>
<name>A0A6L8Q921_9ACTN</name>
<dbReference type="GO" id="GO:0006355">
    <property type="term" value="P:regulation of DNA-templated transcription"/>
    <property type="evidence" value="ECO:0007669"/>
    <property type="project" value="InterPro"/>
</dbReference>
<comment type="caution">
    <text evidence="6">The sequence shown here is derived from an EMBL/GenBank/DDBJ whole genome shotgun (WGS) entry which is preliminary data.</text>
</comment>
<dbReference type="InterPro" id="IPR016032">
    <property type="entry name" value="Sig_transdc_resp-reg_C-effctor"/>
</dbReference>
<feature type="transmembrane region" description="Helical" evidence="4">
    <location>
        <begin position="368"/>
        <end position="386"/>
    </location>
</feature>
<dbReference type="PANTHER" id="PTHR44688:SF16">
    <property type="entry name" value="DNA-BINDING TRANSCRIPTIONAL ACTIVATOR DEVR_DOSR"/>
    <property type="match status" value="1"/>
</dbReference>
<reference evidence="6 7" key="1">
    <citation type="submission" date="2019-07" db="EMBL/GenBank/DDBJ databases">
        <title>Draft genome sequence of Adlercreutzia equolifaciens IPLA 37004, a human intestinal strain that does not produces equol from daidzein.</title>
        <authorList>
            <person name="Vazquez L."/>
            <person name="Florez A.B."/>
            <person name="Mayo B."/>
        </authorList>
    </citation>
    <scope>NUCLEOTIDE SEQUENCE [LARGE SCALE GENOMIC DNA]</scope>
    <source>
        <strain evidence="6 7">IPLA 37004</strain>
    </source>
</reference>
<evidence type="ECO:0000313" key="7">
    <source>
        <dbReference type="Proteomes" id="UP000472380"/>
    </source>
</evidence>
<protein>
    <submittedName>
        <fullName evidence="6">Helix-turn-helix transcriptional regulator</fullName>
    </submittedName>
</protein>
<organism evidence="6 7">
    <name type="scientific">Adlercreutzia equolifaciens</name>
    <dbReference type="NCBI Taxonomy" id="446660"/>
    <lineage>
        <taxon>Bacteria</taxon>
        <taxon>Bacillati</taxon>
        <taxon>Actinomycetota</taxon>
        <taxon>Coriobacteriia</taxon>
        <taxon>Eggerthellales</taxon>
        <taxon>Eggerthellaceae</taxon>
        <taxon>Adlercreutzia</taxon>
    </lineage>
</organism>
<dbReference type="PROSITE" id="PS50043">
    <property type="entry name" value="HTH_LUXR_2"/>
    <property type="match status" value="1"/>
</dbReference>
<evidence type="ECO:0000256" key="3">
    <source>
        <dbReference type="ARBA" id="ARBA00023163"/>
    </source>
</evidence>
<keyword evidence="1" id="KW-0805">Transcription regulation</keyword>
<gene>
    <name evidence="6" type="ORF">FM068_07765</name>
</gene>
<dbReference type="InterPro" id="IPR036388">
    <property type="entry name" value="WH-like_DNA-bd_sf"/>
</dbReference>
<dbReference type="SMART" id="SM00421">
    <property type="entry name" value="HTH_LUXR"/>
    <property type="match status" value="1"/>
</dbReference>
<dbReference type="PRINTS" id="PR00038">
    <property type="entry name" value="HTHLUXR"/>
</dbReference>
<keyword evidence="4" id="KW-0812">Transmembrane</keyword>
<dbReference type="PANTHER" id="PTHR44688">
    <property type="entry name" value="DNA-BINDING TRANSCRIPTIONAL ACTIVATOR DEVR_DOSR"/>
    <property type="match status" value="1"/>
</dbReference>
<dbReference type="Gene3D" id="1.10.10.10">
    <property type="entry name" value="Winged helix-like DNA-binding domain superfamily/Winged helix DNA-binding domain"/>
    <property type="match status" value="1"/>
</dbReference>
<dbReference type="InterPro" id="IPR000792">
    <property type="entry name" value="Tscrpt_reg_LuxR_C"/>
</dbReference>
<dbReference type="RefSeq" id="WP_161128031.1">
    <property type="nucleotide sequence ID" value="NZ_VJNE01000014.1"/>
</dbReference>
<keyword evidence="4" id="KW-0472">Membrane</keyword>
<keyword evidence="2" id="KW-0238">DNA-binding</keyword>
<dbReference type="AlphaFoldDB" id="A0A6L8Q921"/>
<dbReference type="EMBL" id="VJNE01000014">
    <property type="protein sequence ID" value="MZG28485.1"/>
    <property type="molecule type" value="Genomic_DNA"/>
</dbReference>
<evidence type="ECO:0000256" key="1">
    <source>
        <dbReference type="ARBA" id="ARBA00023015"/>
    </source>
</evidence>
<evidence type="ECO:0000256" key="4">
    <source>
        <dbReference type="SAM" id="Phobius"/>
    </source>
</evidence>
<evidence type="ECO:0000256" key="2">
    <source>
        <dbReference type="ARBA" id="ARBA00023125"/>
    </source>
</evidence>
<keyword evidence="3" id="KW-0804">Transcription</keyword>
<dbReference type="GO" id="GO:0003677">
    <property type="term" value="F:DNA binding"/>
    <property type="evidence" value="ECO:0007669"/>
    <property type="project" value="UniProtKB-KW"/>
</dbReference>
<dbReference type="Proteomes" id="UP000472380">
    <property type="component" value="Unassembled WGS sequence"/>
</dbReference>
<keyword evidence="4" id="KW-1133">Transmembrane helix</keyword>
<sequence length="532" mass="58190">MNRIRQTIELMHATCKEVSMRRKLVAYWASMIFVLLAAMLILASLFGVFSIRESNLRHALDAHHASTVASVKKQTSVLAAHAIALSQESSNALDHQLLTHPTSKLNDDPEGIARAERALFSVLRTALETSPCSGAFVIIDATVNTQIDNAENSRAGVYIRFANLSVSEVVGQDIVLFRGTPQIARENSLELHNRWRLEFDSSLMPGYETMLRGSTGRVSESCRWTSRSQLPGTWEGVAMVVAPVCSSNGTVRGVCGLELNDLLFSLSYPAQDSEYGSVMTAVAPVSNDVVDLPKGMTGELKSTYLSDAEKLYVREDSGFNVYEASNGTFVGLHTPLGLQTTDGEDVCAITLVPREYYSAMAFADRMKIIVASSLLFVVALMLSRYLSRRFVRPISDAVDALKADGSIGDGLTGFSEIDALVSVLDSKAASIKPSLLPPDVASLLDEFSARFATLTATERKIVKLYADNLETSEVAERLFISIHTARKHNANIYRKLNVGSREELVLYLELFRRCKKLDALFGEGGASQNPEA</sequence>
<feature type="transmembrane region" description="Helical" evidence="4">
    <location>
        <begin position="25"/>
        <end position="49"/>
    </location>
</feature>
<feature type="domain" description="HTH luxR-type" evidence="5">
    <location>
        <begin position="447"/>
        <end position="512"/>
    </location>
</feature>
<evidence type="ECO:0000259" key="5">
    <source>
        <dbReference type="PROSITE" id="PS50043"/>
    </source>
</evidence>